<dbReference type="InterPro" id="IPR006598">
    <property type="entry name" value="CAP10"/>
</dbReference>
<dbReference type="GO" id="GO:0016740">
    <property type="term" value="F:transferase activity"/>
    <property type="evidence" value="ECO:0007669"/>
    <property type="project" value="UniProtKB-KW"/>
</dbReference>
<dbReference type="Pfam" id="PF05686">
    <property type="entry name" value="Glyco_transf_90"/>
    <property type="match status" value="1"/>
</dbReference>
<dbReference type="PANTHER" id="PTHR12203">
    <property type="entry name" value="KDEL LYS-ASP-GLU-LEU CONTAINING - RELATED"/>
    <property type="match status" value="1"/>
</dbReference>
<accession>A0A8H8CHE3</accession>
<evidence type="ECO:0000313" key="6">
    <source>
        <dbReference type="EMBL" id="KAG5165603.1"/>
    </source>
</evidence>
<dbReference type="EMBL" id="JAFIQS010000009">
    <property type="protein sequence ID" value="KAG5165603.1"/>
    <property type="molecule type" value="Genomic_DNA"/>
</dbReference>
<protein>
    <recommendedName>
        <fullName evidence="5">Glycosyl transferase CAP10 domain-containing protein</fullName>
    </recommendedName>
</protein>
<evidence type="ECO:0000256" key="3">
    <source>
        <dbReference type="SAM" id="MobiDB-lite"/>
    </source>
</evidence>
<evidence type="ECO:0000256" key="4">
    <source>
        <dbReference type="SAM" id="Phobius"/>
    </source>
</evidence>
<dbReference type="OrthoDB" id="202415at2759"/>
<gene>
    <name evidence="6" type="ORF">JR316_009183</name>
</gene>
<dbReference type="AlphaFoldDB" id="A0A8H8CHE3"/>
<feature type="region of interest" description="Disordered" evidence="3">
    <location>
        <begin position="14"/>
        <end position="45"/>
    </location>
</feature>
<evidence type="ECO:0000256" key="1">
    <source>
        <dbReference type="ARBA" id="ARBA00010118"/>
    </source>
</evidence>
<name>A0A8H8CHE3_PSICU</name>
<feature type="domain" description="Glycosyl transferase CAP10" evidence="5">
    <location>
        <begin position="376"/>
        <end position="680"/>
    </location>
</feature>
<dbReference type="InterPro" id="IPR051091">
    <property type="entry name" value="O-Glucosyltr/Glycosyltrsf_90"/>
</dbReference>
<comment type="caution">
    <text evidence="6">The sequence shown here is derived from an EMBL/GenBank/DDBJ whole genome shotgun (WGS) entry which is preliminary data.</text>
</comment>
<reference evidence="6" key="1">
    <citation type="submission" date="2021-02" db="EMBL/GenBank/DDBJ databases">
        <title>Psilocybe cubensis genome.</title>
        <authorList>
            <person name="Mckernan K.J."/>
            <person name="Crawford S."/>
            <person name="Trippe A."/>
            <person name="Kane L.T."/>
            <person name="Mclaughlin S."/>
        </authorList>
    </citation>
    <scope>NUCLEOTIDE SEQUENCE [LARGE SCALE GENOMIC DNA]</scope>
    <source>
        <strain evidence="6">MGC-MH-2018</strain>
    </source>
</reference>
<dbReference type="SMART" id="SM00672">
    <property type="entry name" value="CAP10"/>
    <property type="match status" value="1"/>
</dbReference>
<organism evidence="6">
    <name type="scientific">Psilocybe cubensis</name>
    <name type="common">Psychedelic mushroom</name>
    <name type="synonym">Stropharia cubensis</name>
    <dbReference type="NCBI Taxonomy" id="181762"/>
    <lineage>
        <taxon>Eukaryota</taxon>
        <taxon>Fungi</taxon>
        <taxon>Dikarya</taxon>
        <taxon>Basidiomycota</taxon>
        <taxon>Agaricomycotina</taxon>
        <taxon>Agaricomycetes</taxon>
        <taxon>Agaricomycetidae</taxon>
        <taxon>Agaricales</taxon>
        <taxon>Agaricineae</taxon>
        <taxon>Strophariaceae</taxon>
        <taxon>Psilocybe</taxon>
    </lineage>
</organism>
<comment type="similarity">
    <text evidence="1">Belongs to the glycosyltransferase 90 family.</text>
</comment>
<proteinExistence type="inferred from homology"/>
<feature type="transmembrane region" description="Helical" evidence="4">
    <location>
        <begin position="84"/>
        <end position="102"/>
    </location>
</feature>
<sequence>MDAIKEDGLTTDANKAYGGVGDAGPKSLSQQAFKAPPPFNPQHRQHEQARFFPGVSDYEKAGDPSSAIMLSRRRGSVVGFVRRHSGYIFMFTVLFMFMQLGFHNGQKHHPQMQNMVVRDPEDTWTTSPSSILSPPEEEKKRKSVIAEHPIPGLMEEAELKYRKKLGGQSKTLKAAVAEYRRRYKRAPPKGFDDWWAFTQKYDVKMIDEYDGLIEDLKPFWDLSGEEIRRRAAQVGELPSIDLVRIRDGMATVINVNPNFHDSEVSARARGFKSMIGKFMTTLPDMDFPINAKAEGRVLVPWEHRKYPNLTLQDSSKGVQAMLGGPFKPDWGDDGNVWEAWRRTCSPDSSARRLLSSLRANANVPVKNHLASKDLSPGSDFSFVETTSSSEDYCETPYAHYTQGHFFSDWRSIPVLYPVFSPAKARGFMDIRIPSHYYYGSTKRYTYGWDSVNLELNEIDVMEVPWEEKIDKIFWRGATTGGGSHPPGFAPQYQRHRFLRMASDTSNASKVITFADPPTAGVHWVSAAVPIGTLNEEIMDAAFVKSVSANSYPGGQKALEADHRFGDSVPLGRHWAYKYLIDMDGMSYSGRFMAFLASDSVPIKSTVYDEFFTDWIQPWVHFIPLSSSYKEIYNIHAYFSGATQSTLRAVNSTSAELPPDQRRSIEGDKRLRRIARAGKRWKQTIGRTLDMEAYVYRLCLEWARLWADDRDSMNFSL</sequence>
<feature type="region of interest" description="Disordered" evidence="3">
    <location>
        <begin position="121"/>
        <end position="142"/>
    </location>
</feature>
<keyword evidence="2" id="KW-0808">Transferase</keyword>
<evidence type="ECO:0000256" key="2">
    <source>
        <dbReference type="ARBA" id="ARBA00022679"/>
    </source>
</evidence>
<evidence type="ECO:0000259" key="5">
    <source>
        <dbReference type="SMART" id="SM00672"/>
    </source>
</evidence>
<keyword evidence="4" id="KW-1133">Transmembrane helix</keyword>
<keyword evidence="4" id="KW-0812">Transmembrane</keyword>
<keyword evidence="4" id="KW-0472">Membrane</keyword>
<dbReference type="PANTHER" id="PTHR12203:SF35">
    <property type="entry name" value="PROTEIN O-GLUCOSYLTRANSFERASE 1"/>
    <property type="match status" value="1"/>
</dbReference>